<dbReference type="EMBL" id="JAULUE010002065">
    <property type="protein sequence ID" value="KAK5878653.1"/>
    <property type="molecule type" value="Genomic_DNA"/>
</dbReference>
<protein>
    <submittedName>
        <fullName evidence="4">Uncharacterized protein</fullName>
    </submittedName>
</protein>
<reference evidence="4 6" key="1">
    <citation type="journal article" date="2023" name="Mol. Biol. Evol.">
        <title>Genomics of Secondarily Temperate Adaptation in the Only Non-Antarctic Icefish.</title>
        <authorList>
            <person name="Rivera-Colon A.G."/>
            <person name="Rayamajhi N."/>
            <person name="Minhas B.F."/>
            <person name="Madrigal G."/>
            <person name="Bilyk K.T."/>
            <person name="Yoon V."/>
            <person name="Hune M."/>
            <person name="Gregory S."/>
            <person name="Cheng C.H.C."/>
            <person name="Catchen J.M."/>
        </authorList>
    </citation>
    <scope>NUCLEOTIDE SEQUENCE [LARGE SCALE GENOMIC DNA]</scope>
    <source>
        <strain evidence="4">JC2023a</strain>
    </source>
</reference>
<evidence type="ECO:0000313" key="4">
    <source>
        <dbReference type="EMBL" id="KAK5892650.1"/>
    </source>
</evidence>
<dbReference type="EMBL" id="JAULUE010002064">
    <property type="protein sequence ID" value="KAK5880549.1"/>
    <property type="molecule type" value="Genomic_DNA"/>
</dbReference>
<accession>A0AAN8BYS2</accession>
<sequence length="80" mass="8677">MRSAGQGFKGTSGTRRRSADWSREGTTGTHMRSTGWSQKGTSVTHMRSAGRSHKSDIPAGSKEHTAGDTHDVCLDFSRQL</sequence>
<feature type="compositionally biased region" description="Polar residues" evidence="1">
    <location>
        <begin position="24"/>
        <end position="45"/>
    </location>
</feature>
<dbReference type="AlphaFoldDB" id="A0AAN8BYS2"/>
<gene>
    <name evidence="5" type="ORF">CesoFtcFv8_003708</name>
    <name evidence="4" type="ORF">CesoFtcFv8_013010</name>
    <name evidence="3" type="ORF">CesoFtcFv8_023564</name>
    <name evidence="2" type="ORF">CesoFtcFv8_024042</name>
</gene>
<proteinExistence type="predicted"/>
<organism evidence="4 6">
    <name type="scientific">Champsocephalus esox</name>
    <name type="common">pike icefish</name>
    <dbReference type="NCBI Taxonomy" id="159716"/>
    <lineage>
        <taxon>Eukaryota</taxon>
        <taxon>Metazoa</taxon>
        <taxon>Chordata</taxon>
        <taxon>Craniata</taxon>
        <taxon>Vertebrata</taxon>
        <taxon>Euteleostomi</taxon>
        <taxon>Actinopterygii</taxon>
        <taxon>Neopterygii</taxon>
        <taxon>Teleostei</taxon>
        <taxon>Neoteleostei</taxon>
        <taxon>Acanthomorphata</taxon>
        <taxon>Eupercaria</taxon>
        <taxon>Perciformes</taxon>
        <taxon>Notothenioidei</taxon>
        <taxon>Channichthyidae</taxon>
        <taxon>Champsocephalus</taxon>
    </lineage>
</organism>
<feature type="region of interest" description="Disordered" evidence="1">
    <location>
        <begin position="1"/>
        <end position="80"/>
    </location>
</feature>
<evidence type="ECO:0000256" key="1">
    <source>
        <dbReference type="SAM" id="MobiDB-lite"/>
    </source>
</evidence>
<dbReference type="Proteomes" id="UP001335648">
    <property type="component" value="Unassembled WGS sequence"/>
</dbReference>
<dbReference type="EMBL" id="JAULUE010002048">
    <property type="protein sequence ID" value="KAK5909813.1"/>
    <property type="molecule type" value="Genomic_DNA"/>
</dbReference>
<comment type="caution">
    <text evidence="4">The sequence shown here is derived from an EMBL/GenBank/DDBJ whole genome shotgun (WGS) entry which is preliminary data.</text>
</comment>
<feature type="compositionally biased region" description="Basic and acidic residues" evidence="1">
    <location>
        <begin position="53"/>
        <end position="73"/>
    </location>
</feature>
<evidence type="ECO:0000313" key="3">
    <source>
        <dbReference type="EMBL" id="KAK5880549.1"/>
    </source>
</evidence>
<keyword evidence="6" id="KW-1185">Reference proteome</keyword>
<name>A0AAN8BYS2_9TELE</name>
<evidence type="ECO:0000313" key="2">
    <source>
        <dbReference type="EMBL" id="KAK5878653.1"/>
    </source>
</evidence>
<evidence type="ECO:0000313" key="5">
    <source>
        <dbReference type="EMBL" id="KAK5909813.1"/>
    </source>
</evidence>
<evidence type="ECO:0000313" key="6">
    <source>
        <dbReference type="Proteomes" id="UP001335648"/>
    </source>
</evidence>
<dbReference type="EMBL" id="JAULUE010002055">
    <property type="protein sequence ID" value="KAK5892650.1"/>
    <property type="molecule type" value="Genomic_DNA"/>
</dbReference>